<dbReference type="GO" id="GO:0004674">
    <property type="term" value="F:protein serine/threonine kinase activity"/>
    <property type="evidence" value="ECO:0007669"/>
    <property type="project" value="UniProtKB-KW"/>
</dbReference>
<dbReference type="AlphaFoldDB" id="A0A553P4P7"/>
<dbReference type="Pfam" id="PF00069">
    <property type="entry name" value="Pkinase"/>
    <property type="match status" value="1"/>
</dbReference>
<organism evidence="7 8">
    <name type="scientific">Tigriopus californicus</name>
    <name type="common">Marine copepod</name>
    <dbReference type="NCBI Taxonomy" id="6832"/>
    <lineage>
        <taxon>Eukaryota</taxon>
        <taxon>Metazoa</taxon>
        <taxon>Ecdysozoa</taxon>
        <taxon>Arthropoda</taxon>
        <taxon>Crustacea</taxon>
        <taxon>Multicrustacea</taxon>
        <taxon>Hexanauplia</taxon>
        <taxon>Copepoda</taxon>
        <taxon>Harpacticoida</taxon>
        <taxon>Harpacticidae</taxon>
        <taxon>Tigriopus</taxon>
    </lineage>
</organism>
<dbReference type="InterPro" id="IPR008271">
    <property type="entry name" value="Ser/Thr_kinase_AS"/>
</dbReference>
<dbReference type="STRING" id="6832.A0A553P4P7"/>
<proteinExistence type="inferred from homology"/>
<evidence type="ECO:0000259" key="6">
    <source>
        <dbReference type="PROSITE" id="PS50011"/>
    </source>
</evidence>
<keyword evidence="5" id="KW-0812">Transmembrane</keyword>
<keyword evidence="5" id="KW-1133">Transmembrane helix</keyword>
<feature type="binding site" evidence="3">
    <location>
        <position position="51"/>
    </location>
    <ligand>
        <name>ATP</name>
        <dbReference type="ChEBI" id="CHEBI:30616"/>
    </ligand>
</feature>
<gene>
    <name evidence="7" type="ORF">TCAL_09962</name>
</gene>
<dbReference type="SMART" id="SM00220">
    <property type="entry name" value="S_TKc"/>
    <property type="match status" value="1"/>
</dbReference>
<dbReference type="EMBL" id="VCGU01000008">
    <property type="protein sequence ID" value="TRY72645.1"/>
    <property type="molecule type" value="Genomic_DNA"/>
</dbReference>
<evidence type="ECO:0000313" key="7">
    <source>
        <dbReference type="EMBL" id="TRY72645.1"/>
    </source>
</evidence>
<comment type="caution">
    <text evidence="7">The sequence shown here is derived from an EMBL/GenBank/DDBJ whole genome shotgun (WGS) entry which is preliminary data.</text>
</comment>
<keyword evidence="4" id="KW-0418">Kinase</keyword>
<evidence type="ECO:0000256" key="1">
    <source>
        <dbReference type="ARBA" id="ARBA00022741"/>
    </source>
</evidence>
<dbReference type="GO" id="GO:0005524">
    <property type="term" value="F:ATP binding"/>
    <property type="evidence" value="ECO:0007669"/>
    <property type="project" value="UniProtKB-UniRule"/>
</dbReference>
<dbReference type="Proteomes" id="UP000318571">
    <property type="component" value="Chromosome 7"/>
</dbReference>
<dbReference type="InterPro" id="IPR011009">
    <property type="entry name" value="Kinase-like_dom_sf"/>
</dbReference>
<evidence type="ECO:0000313" key="8">
    <source>
        <dbReference type="Proteomes" id="UP000318571"/>
    </source>
</evidence>
<keyword evidence="1 3" id="KW-0547">Nucleotide-binding</keyword>
<reference evidence="7 8" key="1">
    <citation type="journal article" date="2018" name="Nat. Ecol. Evol.">
        <title>Genomic signatures of mitonuclear coevolution across populations of Tigriopus californicus.</title>
        <authorList>
            <person name="Barreto F.S."/>
            <person name="Watson E.T."/>
            <person name="Lima T.G."/>
            <person name="Willett C.S."/>
            <person name="Edmands S."/>
            <person name="Li W."/>
            <person name="Burton R.S."/>
        </authorList>
    </citation>
    <scope>NUCLEOTIDE SEQUENCE [LARGE SCALE GENOMIC DNA]</scope>
    <source>
        <strain evidence="7 8">San Diego</strain>
    </source>
</reference>
<keyword evidence="8" id="KW-1185">Reference proteome</keyword>
<feature type="domain" description="Protein kinase" evidence="6">
    <location>
        <begin position="22"/>
        <end position="310"/>
    </location>
</feature>
<feature type="transmembrane region" description="Helical" evidence="5">
    <location>
        <begin position="234"/>
        <end position="254"/>
    </location>
</feature>
<name>A0A553P4P7_TIGCA</name>
<accession>A0A553P4P7</accession>
<dbReference type="PROSITE" id="PS00108">
    <property type="entry name" value="PROTEIN_KINASE_ST"/>
    <property type="match status" value="1"/>
</dbReference>
<dbReference type="InterPro" id="IPR017441">
    <property type="entry name" value="Protein_kinase_ATP_BS"/>
</dbReference>
<keyword evidence="2 3" id="KW-0067">ATP-binding</keyword>
<evidence type="ECO:0000256" key="2">
    <source>
        <dbReference type="ARBA" id="ARBA00022840"/>
    </source>
</evidence>
<keyword evidence="5" id="KW-0472">Membrane</keyword>
<evidence type="ECO:0000256" key="5">
    <source>
        <dbReference type="SAM" id="Phobius"/>
    </source>
</evidence>
<evidence type="ECO:0000256" key="4">
    <source>
        <dbReference type="RuleBase" id="RU000304"/>
    </source>
</evidence>
<dbReference type="InterPro" id="IPR000719">
    <property type="entry name" value="Prot_kinase_dom"/>
</dbReference>
<keyword evidence="4" id="KW-0723">Serine/threonine-protein kinase</keyword>
<keyword evidence="4" id="KW-0808">Transferase</keyword>
<dbReference type="Gene3D" id="1.10.510.10">
    <property type="entry name" value="Transferase(Phosphotransferase) domain 1"/>
    <property type="match status" value="1"/>
</dbReference>
<dbReference type="Gene3D" id="3.30.200.20">
    <property type="entry name" value="Phosphorylase Kinase, domain 1"/>
    <property type="match status" value="1"/>
</dbReference>
<evidence type="ECO:0000256" key="3">
    <source>
        <dbReference type="PROSITE-ProRule" id="PRU10141"/>
    </source>
</evidence>
<dbReference type="PROSITE" id="PS00107">
    <property type="entry name" value="PROTEIN_KINASE_ATP"/>
    <property type="match status" value="1"/>
</dbReference>
<dbReference type="PANTHER" id="PTHR24347">
    <property type="entry name" value="SERINE/THREONINE-PROTEIN KINASE"/>
    <property type="match status" value="1"/>
</dbReference>
<dbReference type="SUPFAM" id="SSF56112">
    <property type="entry name" value="Protein kinase-like (PK-like)"/>
    <property type="match status" value="1"/>
</dbReference>
<comment type="similarity">
    <text evidence="4">Belongs to the protein kinase superfamily.</text>
</comment>
<sequence>MPKPVLSMEVPHRPLSELRAEYWMIQKLGCGGFGKVYLIRNRQNREYCAAKHQKWLTPDTQKNARREVALLRRVEHQNHIVRLMDYFEGEEQSVILTEYLQGGELFQRISSKDYQLTEAKCRGFFRQILKGVEFIHTKRIIHLDLKPQNIVLVLPQNVTVIEEDQLSESRSSTSSFRNRSSFTHTEDRLKIIDFGLAKELGLYADRIPITMCGTLEFMCPEVMRCSHASPASDMWSVGVILYMMLSGGLSPFWAGSEYRTQRRIIRGIYSLEHPNFKDITQNAMDCIEKLLDTDGSRRLTASQCLEHQWLTGSYLDTLKALETTWMRKYLAKRRWQRWYNTVRAMNRMQRLIQDAGNPEVEAFTMSPFSVTTPKEKWV</sequence>
<protein>
    <recommendedName>
        <fullName evidence="6">Protein kinase domain-containing protein</fullName>
    </recommendedName>
</protein>
<dbReference type="PROSITE" id="PS50011">
    <property type="entry name" value="PROTEIN_KINASE_DOM"/>
    <property type="match status" value="1"/>
</dbReference>
<dbReference type="OMA" id="TWMRKYL"/>